<name>A0A4U1IIK2_9BACT</name>
<keyword evidence="2 6" id="KW-0645">Protease</keyword>
<evidence type="ECO:0000256" key="3">
    <source>
        <dbReference type="ARBA" id="ARBA00022729"/>
    </source>
</evidence>
<dbReference type="PANTHER" id="PTHR15462">
    <property type="entry name" value="SERINE PROTEASE"/>
    <property type="match status" value="1"/>
</dbReference>
<evidence type="ECO:0000256" key="7">
    <source>
        <dbReference type="SAM" id="MobiDB-lite"/>
    </source>
</evidence>
<keyword evidence="9" id="KW-1185">Reference proteome</keyword>
<feature type="signal peptide" evidence="6">
    <location>
        <begin position="1"/>
        <end position="16"/>
    </location>
</feature>
<feature type="region of interest" description="Disordered" evidence="7">
    <location>
        <begin position="26"/>
        <end position="62"/>
    </location>
</feature>
<keyword evidence="4 6" id="KW-0378">Hydrolase</keyword>
<organism evidence="8 9">
    <name type="scientific">Polyangium fumosum</name>
    <dbReference type="NCBI Taxonomy" id="889272"/>
    <lineage>
        <taxon>Bacteria</taxon>
        <taxon>Pseudomonadati</taxon>
        <taxon>Myxococcota</taxon>
        <taxon>Polyangia</taxon>
        <taxon>Polyangiales</taxon>
        <taxon>Polyangiaceae</taxon>
        <taxon>Polyangium</taxon>
    </lineage>
</organism>
<feature type="compositionally biased region" description="Low complexity" evidence="7">
    <location>
        <begin position="49"/>
        <end position="62"/>
    </location>
</feature>
<dbReference type="PROSITE" id="PS00134">
    <property type="entry name" value="TRYPSIN_HIS"/>
    <property type="match status" value="1"/>
</dbReference>
<keyword evidence="3 6" id="KW-0732">Signal</keyword>
<dbReference type="EMBL" id="SSMQ01000117">
    <property type="protein sequence ID" value="TKC93682.1"/>
    <property type="molecule type" value="Genomic_DNA"/>
</dbReference>
<accession>A0A4U1IIK2</accession>
<evidence type="ECO:0000256" key="6">
    <source>
        <dbReference type="RuleBase" id="RU004296"/>
    </source>
</evidence>
<dbReference type="PROSITE" id="PS00673">
    <property type="entry name" value="V8_SER"/>
    <property type="match status" value="1"/>
</dbReference>
<dbReference type="EC" id="3.4.21.-" evidence="6"/>
<dbReference type="OrthoDB" id="5483530at2"/>
<comment type="caution">
    <text evidence="8">The sequence shown here is derived from an EMBL/GenBank/DDBJ whole genome shotgun (WGS) entry which is preliminary data.</text>
</comment>
<dbReference type="Gene3D" id="2.40.10.10">
    <property type="entry name" value="Trypsin-like serine proteases"/>
    <property type="match status" value="2"/>
</dbReference>
<dbReference type="InterPro" id="IPR009003">
    <property type="entry name" value="Peptidase_S1_PA"/>
</dbReference>
<dbReference type="Proteomes" id="UP000309215">
    <property type="component" value="Unassembled WGS sequence"/>
</dbReference>
<dbReference type="InterPro" id="IPR043504">
    <property type="entry name" value="Peptidase_S1_PA_chymotrypsin"/>
</dbReference>
<dbReference type="InterPro" id="IPR018114">
    <property type="entry name" value="TRYPSIN_HIS"/>
</dbReference>
<comment type="similarity">
    <text evidence="1 6">Belongs to the peptidase S1B family.</text>
</comment>
<evidence type="ECO:0000313" key="9">
    <source>
        <dbReference type="Proteomes" id="UP000309215"/>
    </source>
</evidence>
<feature type="chain" id="PRO_5021041895" description="Serine protease" evidence="6">
    <location>
        <begin position="17"/>
        <end position="413"/>
    </location>
</feature>
<proteinExistence type="inferred from homology"/>
<dbReference type="GO" id="GO:0006508">
    <property type="term" value="P:proteolysis"/>
    <property type="evidence" value="ECO:0007669"/>
    <property type="project" value="UniProtKB-KW"/>
</dbReference>
<dbReference type="AlphaFoldDB" id="A0A4U1IIK2"/>
<dbReference type="GO" id="GO:0004252">
    <property type="term" value="F:serine-type endopeptidase activity"/>
    <property type="evidence" value="ECO:0007669"/>
    <property type="project" value="InterPro"/>
</dbReference>
<evidence type="ECO:0000256" key="1">
    <source>
        <dbReference type="ARBA" id="ARBA00008764"/>
    </source>
</evidence>
<dbReference type="SUPFAM" id="SSF50494">
    <property type="entry name" value="Trypsin-like serine proteases"/>
    <property type="match status" value="1"/>
</dbReference>
<evidence type="ECO:0000256" key="4">
    <source>
        <dbReference type="ARBA" id="ARBA00022801"/>
    </source>
</evidence>
<sequence length="413" mass="43414">MPMKVFIALMAMITLAGGCSVGHEHTSAASETRAGSNEARPQGSSGENSPTAAPGGAASPASALEGASHIDLLKELRRRAQSTTAVPKGEFGLAPQMAGGGFPGLEQIPSDAILTKLIQRQQEIFRINQKDDIKDVGKVGQGTAANPTNYPVGPGDDDTMVRLSDSVVAVFPSSLVERPAGGKVALSTSITFGQRMFGPDKKWPLCSSERFREQPVGAKCTGFLAAPDIVVTAAHCVDKSNVTETRFVFGYVASAASTPRTILPASDVYSGREIIHRKEATEGKADDGEWALVRLDRTVVGHTPASVRREGVPHKDDAIFVIGHPSGLPLKYAGNAVVREVIGQVFRANLDTYGGNSGSPVFNKKGVVEGILIRGETDFEYDGTCVKSIVCPDIGCGGEIATLSSVFAPKLPK</sequence>
<dbReference type="InterPro" id="IPR000126">
    <property type="entry name" value="V8_ser_AS"/>
</dbReference>
<dbReference type="PANTHER" id="PTHR15462:SF8">
    <property type="entry name" value="SERINE PROTEASE"/>
    <property type="match status" value="1"/>
</dbReference>
<gene>
    <name evidence="8" type="ORF">E8A74_49095</name>
</gene>
<dbReference type="Pfam" id="PF13365">
    <property type="entry name" value="Trypsin_2"/>
    <property type="match status" value="1"/>
</dbReference>
<protein>
    <recommendedName>
        <fullName evidence="6">Serine protease</fullName>
        <ecNumber evidence="6">3.4.21.-</ecNumber>
    </recommendedName>
</protein>
<evidence type="ECO:0000256" key="5">
    <source>
        <dbReference type="ARBA" id="ARBA00022825"/>
    </source>
</evidence>
<dbReference type="PRINTS" id="PR00839">
    <property type="entry name" value="V8PROTEASE"/>
</dbReference>
<evidence type="ECO:0000256" key="2">
    <source>
        <dbReference type="ARBA" id="ARBA00022670"/>
    </source>
</evidence>
<dbReference type="InterPro" id="IPR008256">
    <property type="entry name" value="Peptidase_S1B"/>
</dbReference>
<keyword evidence="5 6" id="KW-0720">Serine protease</keyword>
<dbReference type="PROSITE" id="PS51257">
    <property type="entry name" value="PROKAR_LIPOPROTEIN"/>
    <property type="match status" value="1"/>
</dbReference>
<reference evidence="8 9" key="1">
    <citation type="submission" date="2019-04" db="EMBL/GenBank/DDBJ databases">
        <authorList>
            <person name="Li Y."/>
            <person name="Wang J."/>
        </authorList>
    </citation>
    <scope>NUCLEOTIDE SEQUENCE [LARGE SCALE GENOMIC DNA]</scope>
    <source>
        <strain evidence="8 9">DSM 14668</strain>
    </source>
</reference>
<dbReference type="InterPro" id="IPR050966">
    <property type="entry name" value="Glutamyl_endopeptidase"/>
</dbReference>
<evidence type="ECO:0000313" key="8">
    <source>
        <dbReference type="EMBL" id="TKC93682.1"/>
    </source>
</evidence>